<keyword evidence="6" id="KW-0862">Zinc</keyword>
<dbReference type="FunFam" id="2.10.110.20:FF:000001">
    <property type="entry name" value="lysine-specific demethylase 6A isoform X2"/>
    <property type="match status" value="1"/>
</dbReference>
<dbReference type="Proteomes" id="UP000694523">
    <property type="component" value="Unplaced"/>
</dbReference>
<evidence type="ECO:0000256" key="8">
    <source>
        <dbReference type="ARBA" id="ARBA00022964"/>
    </source>
</evidence>
<evidence type="ECO:0000256" key="3">
    <source>
        <dbReference type="ARBA" id="ARBA00004123"/>
    </source>
</evidence>
<name>A0A8C6UG09_9GOBI</name>
<protein>
    <recommendedName>
        <fullName evidence="13">[histone H3]-trimethyl-L-lysine(27) demethylase</fullName>
        <ecNumber evidence="13">1.14.11.68</ecNumber>
    </recommendedName>
</protein>
<feature type="region of interest" description="Disordered" evidence="15">
    <location>
        <begin position="1265"/>
        <end position="1324"/>
    </location>
</feature>
<keyword evidence="9" id="KW-0560">Oxidoreductase</keyword>
<feature type="domain" description="JmjC" evidence="16">
    <location>
        <begin position="1343"/>
        <end position="1506"/>
    </location>
</feature>
<keyword evidence="4" id="KW-0597">Phosphoprotein</keyword>
<evidence type="ECO:0000256" key="9">
    <source>
        <dbReference type="ARBA" id="ARBA00023002"/>
    </source>
</evidence>
<dbReference type="Gene3D" id="2.60.120.650">
    <property type="entry name" value="Cupin"/>
    <property type="match status" value="1"/>
</dbReference>
<dbReference type="Gene3D" id="1.20.58.1370">
    <property type="match status" value="1"/>
</dbReference>
<evidence type="ECO:0000256" key="4">
    <source>
        <dbReference type="ARBA" id="ARBA00022553"/>
    </source>
</evidence>
<comment type="catalytic activity">
    <reaction evidence="14">
        <text>N(6),N(6),N(6)-trimethyl-L-lysyl(27)-[histone H3] + 2 2-oxoglutarate + 2 O2 = N(6)-methyl-L-lysyl(27)-[histone H3] + 2 formaldehyde + 2 succinate + 2 CO2</text>
        <dbReference type="Rhea" id="RHEA:60224"/>
        <dbReference type="Rhea" id="RHEA-COMP:15535"/>
        <dbReference type="Rhea" id="RHEA-COMP:15544"/>
        <dbReference type="ChEBI" id="CHEBI:15379"/>
        <dbReference type="ChEBI" id="CHEBI:16526"/>
        <dbReference type="ChEBI" id="CHEBI:16810"/>
        <dbReference type="ChEBI" id="CHEBI:16842"/>
        <dbReference type="ChEBI" id="CHEBI:30031"/>
        <dbReference type="ChEBI" id="CHEBI:61929"/>
        <dbReference type="ChEBI" id="CHEBI:61961"/>
        <dbReference type="EC" id="1.14.11.68"/>
    </reaction>
</comment>
<comment type="similarity">
    <text evidence="12">Belongs to the UTX family.</text>
</comment>
<evidence type="ECO:0000256" key="12">
    <source>
        <dbReference type="ARBA" id="ARBA00034483"/>
    </source>
</evidence>
<feature type="compositionally biased region" description="Basic residues" evidence="15">
    <location>
        <begin position="303"/>
        <end position="315"/>
    </location>
</feature>
<keyword evidence="10" id="KW-0408">Iron</keyword>
<proteinExistence type="inferred from homology"/>
<evidence type="ECO:0000256" key="13">
    <source>
        <dbReference type="ARBA" id="ARBA00034525"/>
    </source>
</evidence>
<feature type="region of interest" description="Disordered" evidence="15">
    <location>
        <begin position="783"/>
        <end position="861"/>
    </location>
</feature>
<dbReference type="GO" id="GO:0007507">
    <property type="term" value="P:heart development"/>
    <property type="evidence" value="ECO:0007669"/>
    <property type="project" value="TreeGrafter"/>
</dbReference>
<evidence type="ECO:0000256" key="2">
    <source>
        <dbReference type="ARBA" id="ARBA00001961"/>
    </source>
</evidence>
<feature type="compositionally biased region" description="Low complexity" evidence="15">
    <location>
        <begin position="406"/>
        <end position="429"/>
    </location>
</feature>
<evidence type="ECO:0000256" key="14">
    <source>
        <dbReference type="ARBA" id="ARBA00048695"/>
    </source>
</evidence>
<feature type="compositionally biased region" description="Basic residues" evidence="15">
    <location>
        <begin position="595"/>
        <end position="612"/>
    </location>
</feature>
<keyword evidence="8" id="KW-0223">Dioxygenase</keyword>
<dbReference type="GO" id="GO:0000978">
    <property type="term" value="F:RNA polymerase II cis-regulatory region sequence-specific DNA binding"/>
    <property type="evidence" value="ECO:0007669"/>
    <property type="project" value="TreeGrafter"/>
</dbReference>
<dbReference type="Pfam" id="PF02373">
    <property type="entry name" value="JmjC"/>
    <property type="match status" value="1"/>
</dbReference>
<dbReference type="PANTHER" id="PTHR14017">
    <property type="entry name" value="LYSINE-SPECIFIC DEMETHYLASE"/>
    <property type="match status" value="1"/>
</dbReference>
<dbReference type="GO" id="GO:0046872">
    <property type="term" value="F:metal ion binding"/>
    <property type="evidence" value="ECO:0007669"/>
    <property type="project" value="UniProtKB-KW"/>
</dbReference>
<reference evidence="17" key="1">
    <citation type="submission" date="2025-08" db="UniProtKB">
        <authorList>
            <consortium name="Ensembl"/>
        </authorList>
    </citation>
    <scope>IDENTIFICATION</scope>
</reference>
<feature type="compositionally biased region" description="Polar residues" evidence="15">
    <location>
        <begin position="1288"/>
        <end position="1304"/>
    </location>
</feature>
<sequence>MYHPAEPYSGRNTWDSYPAGGPNRGQWPSVNRPWSHAQRCQEGRNQPHLPQSNRLYNREDRPVSHVHDKNVSKGHRHPARVWVSKEQPYETQSWHHDSTRPFHNRAGSGYLTGPRERYSNWNNNGDSMPLHRSRELPLLPDRFAPSDCRSFPGRLVNNRPVPWKRPALHQRREQFHQHSPPQLLSTREECPIKRRRDSGPDQSSHLGSRYSTPQVHPPSPSWHQRGSQDDRSPLSNRTDHSHYSDWRPPSSQHQETIKPHTGGKSNLTASIGSRPSHHESRGKDERKPPSSPADHTRVPYSHQNHHSHLQRHTGHSRTQQHNTPLHPVDDKDTLNYRYKQSTEAQRRGSSRDPGPSKSSAADSPTVSSIHSMGNSPSVPSGPPSHGSEDSAVNQLTGPGKNHLKVHCSPCHSPRSSPLLTLPTATSTGSSEKKKPSQHLSSKHSSRKSRENNPELKKRKSERKQKDKRDRTSEDAQRAKRKNEERKQRRKKEGKSSDERKKKKIRALRKDCKLSSKESDIFRSSSTEEAKVNKLESHKRRERSELADKAPHRLAADAQSSPETHSSPGRYRYDSPKLSRKSDNHKTLKKNSTSSKVHHKKKVKRSLHSKHRPDKTNEKAAVAPSLLQSTQQANSHETLPCLLFKALEPLSTACSVSLEQPIRGSQNGKRPVLSAPDLQPVGIMGSLRDSVDNPASSPPVLSWQGSPVSVEDDEELEKGVISRPVLQPSPTQSPCPEDNVEEITKVVCGTSELSSENGVSNSEAHNHNKKAMDDVFRSLATFLGGQRMPSRGGPFGGPPGSDPRGVKYSSSLSIQPDIHCLEYQDASSSSKPNKESSTHSISRAVFSPSLSDSPMQKRQTENLSILKDKENHLEGDSEKLQGPGLDSSLSAELTLTTTHTTALTGFLKIPAKTEEKRLSLGCPDSDRKRKHQADDGKREEKEEAKIKKNKAEIFAVGNINKTKQIKVECKKPVSFSVPVICRELLKQSMKNQTPQENQTSYSKDSQADKPQIGSIKATQEVVKTKHSEKIVSKAAGNTTSRSTITINLTKLCVATPATKPSLPLKDPLKLKALSLGMSRELKILLVRVKSDGRQTYNISEVEEQRIPLSTISIRNTASELIKACKGVRVKEKFKESYLLPAFSVKPNIEIQTPIPRDKLNPPTPSIYLESKRDAFSPVLLQFCTDPKNAVTVIRGLAGSLRLNLGLFSTKSLVEANSEHAVEVRTQVQQPADENWDLKASSQTWPCESSRSHTTIAKYAQYQASSFQESLEDEKESDTEEEEDEDKSLPTKSALSLTNSKSTSAKASPVSVDCKRPGQTTSSEQKPVGKVIKFGTNIDLSDPKRWKPQLQELLKLPAFMRVESSNNMLSHVGHTILGMNTVQLYMKVPGSRTPGHQENNNFCSVNINIGPGDCEWFAVHENYWEAINKFCEKHSVDYLTGSWWPVLEDLYSSNIPVYRFIQRPGDLVWINAGTVHWVQAVGWCNNIAWNVGPLNSYQYQLALERFEWNELKKVKSIVPMIHVSWNVARTIKITDQDTYKLIKHCLMQSIKHIQILREQLVASGKKISYQSRVKDEPAYYCNECDLEVYNLLFVTSENSSKKSYVVHCEDCARRKSAALTGVVVLEQYRIEELMKTYDNFTLAPLQISK</sequence>
<evidence type="ECO:0000256" key="5">
    <source>
        <dbReference type="ARBA" id="ARBA00022723"/>
    </source>
</evidence>
<evidence type="ECO:0000256" key="15">
    <source>
        <dbReference type="SAM" id="MobiDB-lite"/>
    </source>
</evidence>
<feature type="compositionally biased region" description="Basic and acidic residues" evidence="15">
    <location>
        <begin position="463"/>
        <end position="486"/>
    </location>
</feature>
<dbReference type="PANTHER" id="PTHR14017:SF27">
    <property type="entry name" value="[HISTONE H3]-TRIMETHYL-L-LYSINE(27) DEMETHYLASE"/>
    <property type="match status" value="1"/>
</dbReference>
<dbReference type="GO" id="GO:0044666">
    <property type="term" value="C:MLL3/4 complex"/>
    <property type="evidence" value="ECO:0007669"/>
    <property type="project" value="TreeGrafter"/>
</dbReference>
<keyword evidence="11" id="KW-0539">Nucleus</keyword>
<dbReference type="PROSITE" id="PS51184">
    <property type="entry name" value="JMJC"/>
    <property type="match status" value="1"/>
</dbReference>
<dbReference type="InterPro" id="IPR046941">
    <property type="entry name" value="KDM6_GATAL_sf"/>
</dbReference>
<evidence type="ECO:0000256" key="7">
    <source>
        <dbReference type="ARBA" id="ARBA00022853"/>
    </source>
</evidence>
<feature type="compositionally biased region" description="Basic and acidic residues" evidence="15">
    <location>
        <begin position="276"/>
        <end position="288"/>
    </location>
</feature>
<comment type="subcellular location">
    <subcellularLocation>
        <location evidence="3">Nucleus</location>
    </subcellularLocation>
</comment>
<feature type="compositionally biased region" description="Basic and acidic residues" evidence="15">
    <location>
        <begin position="56"/>
        <end position="71"/>
    </location>
</feature>
<feature type="compositionally biased region" description="Polar residues" evidence="15">
    <location>
        <begin position="356"/>
        <end position="370"/>
    </location>
</feature>
<dbReference type="InterPro" id="IPR051630">
    <property type="entry name" value="Corepressor-Demethylase"/>
</dbReference>
<keyword evidence="18" id="KW-1185">Reference proteome</keyword>
<feature type="compositionally biased region" description="Acidic residues" evidence="15">
    <location>
        <begin position="1268"/>
        <end position="1284"/>
    </location>
</feature>
<dbReference type="Pfam" id="PF21322">
    <property type="entry name" value="KDM6_C-hel"/>
    <property type="match status" value="1"/>
</dbReference>
<dbReference type="Gene3D" id="2.10.110.20">
    <property type="match status" value="1"/>
</dbReference>
<reference evidence="17" key="2">
    <citation type="submission" date="2025-09" db="UniProtKB">
        <authorList>
            <consortium name="Ensembl"/>
        </authorList>
    </citation>
    <scope>IDENTIFICATION</scope>
</reference>
<feature type="compositionally biased region" description="Polar residues" evidence="15">
    <location>
        <begin position="989"/>
        <end position="1003"/>
    </location>
</feature>
<accession>A0A8C6UG09</accession>
<dbReference type="Ensembl" id="ENSNMLT00000040241.1">
    <property type="protein sequence ID" value="ENSNMLP00000036107.1"/>
    <property type="gene ID" value="ENSNMLG00000022432.1"/>
</dbReference>
<feature type="compositionally biased region" description="Polar residues" evidence="15">
    <location>
        <begin position="557"/>
        <end position="566"/>
    </location>
</feature>
<feature type="compositionally biased region" description="Basic and acidic residues" evidence="15">
    <location>
        <begin position="507"/>
        <end position="535"/>
    </location>
</feature>
<evidence type="ECO:0000256" key="11">
    <source>
        <dbReference type="ARBA" id="ARBA00023242"/>
    </source>
</evidence>
<feature type="region of interest" description="Disordered" evidence="15">
    <location>
        <begin position="1225"/>
        <end position="1245"/>
    </location>
</feature>
<dbReference type="GO" id="GO:0010468">
    <property type="term" value="P:regulation of gene expression"/>
    <property type="evidence" value="ECO:0007669"/>
    <property type="project" value="TreeGrafter"/>
</dbReference>
<dbReference type="InterPro" id="IPR048560">
    <property type="entry name" value="KDM6A_B-like_GATAL"/>
</dbReference>
<feature type="compositionally biased region" description="Polar residues" evidence="15">
    <location>
        <begin position="263"/>
        <end position="273"/>
    </location>
</feature>
<comment type="cofactor">
    <cofactor evidence="1">
        <name>Fe(2+)</name>
        <dbReference type="ChEBI" id="CHEBI:29033"/>
    </cofactor>
</comment>
<feature type="region of interest" description="Disordered" evidence="15">
    <location>
        <begin position="916"/>
        <end position="943"/>
    </location>
</feature>
<dbReference type="GO" id="GO:0071558">
    <property type="term" value="F:histone H3K27me2/H3K27me3 demethylase activity"/>
    <property type="evidence" value="ECO:0007669"/>
    <property type="project" value="UniProtKB-EC"/>
</dbReference>
<feature type="compositionally biased region" description="Basic and acidic residues" evidence="15">
    <location>
        <begin position="570"/>
        <end position="585"/>
    </location>
</feature>
<dbReference type="SUPFAM" id="SSF51197">
    <property type="entry name" value="Clavaminate synthase-like"/>
    <property type="match status" value="1"/>
</dbReference>
<evidence type="ECO:0000313" key="18">
    <source>
        <dbReference type="Proteomes" id="UP000694523"/>
    </source>
</evidence>
<dbReference type="EC" id="1.14.11.68" evidence="13"/>
<evidence type="ECO:0000256" key="6">
    <source>
        <dbReference type="ARBA" id="ARBA00022833"/>
    </source>
</evidence>
<dbReference type="SMART" id="SM00558">
    <property type="entry name" value="JmjC"/>
    <property type="match status" value="1"/>
</dbReference>
<dbReference type="Pfam" id="PF21326">
    <property type="entry name" value="KDM6_GATAL"/>
    <property type="match status" value="1"/>
</dbReference>
<dbReference type="InterPro" id="IPR003347">
    <property type="entry name" value="JmjC_dom"/>
</dbReference>
<feature type="compositionally biased region" description="Basic and acidic residues" evidence="15">
    <location>
        <begin position="541"/>
        <end position="554"/>
    </location>
</feature>
<feature type="region of interest" description="Disordered" evidence="15">
    <location>
        <begin position="93"/>
        <end position="124"/>
    </location>
</feature>
<feature type="region of interest" description="Disordered" evidence="15">
    <location>
        <begin position="1"/>
        <end position="78"/>
    </location>
</feature>
<dbReference type="InterPro" id="IPR048562">
    <property type="entry name" value="KDM6A_B-like_C-hel"/>
</dbReference>
<dbReference type="GO" id="GO:0031490">
    <property type="term" value="F:chromatin DNA binding"/>
    <property type="evidence" value="ECO:0007669"/>
    <property type="project" value="TreeGrafter"/>
</dbReference>
<evidence type="ECO:0000259" key="16">
    <source>
        <dbReference type="PROSITE" id="PS51184"/>
    </source>
</evidence>
<feature type="compositionally biased region" description="Polar residues" evidence="15">
    <location>
        <begin position="200"/>
        <end position="214"/>
    </location>
</feature>
<feature type="region of interest" description="Disordered" evidence="15">
    <location>
        <begin position="171"/>
        <end position="622"/>
    </location>
</feature>
<evidence type="ECO:0000313" key="17">
    <source>
        <dbReference type="Ensembl" id="ENSNMLP00000036107.1"/>
    </source>
</evidence>
<evidence type="ECO:0000256" key="1">
    <source>
        <dbReference type="ARBA" id="ARBA00001954"/>
    </source>
</evidence>
<evidence type="ECO:0000256" key="10">
    <source>
        <dbReference type="ARBA" id="ARBA00023004"/>
    </source>
</evidence>
<dbReference type="FunFam" id="1.20.58.1370:FF:000001">
    <property type="entry name" value="lysine-specific demethylase 6A isoform X2"/>
    <property type="match status" value="1"/>
</dbReference>
<keyword evidence="5" id="KW-0479">Metal-binding</keyword>
<comment type="cofactor">
    <cofactor evidence="2">
        <name>L-ascorbate</name>
        <dbReference type="ChEBI" id="CHEBI:38290"/>
    </cofactor>
</comment>
<keyword evidence="7" id="KW-0156">Chromatin regulator</keyword>
<feature type="compositionally biased region" description="Basic and acidic residues" evidence="15">
    <location>
        <begin position="226"/>
        <end position="245"/>
    </location>
</feature>
<organism evidence="17 18">
    <name type="scientific">Neogobius melanostomus</name>
    <name type="common">round goby</name>
    <dbReference type="NCBI Taxonomy" id="47308"/>
    <lineage>
        <taxon>Eukaryota</taxon>
        <taxon>Metazoa</taxon>
        <taxon>Chordata</taxon>
        <taxon>Craniata</taxon>
        <taxon>Vertebrata</taxon>
        <taxon>Euteleostomi</taxon>
        <taxon>Actinopterygii</taxon>
        <taxon>Neopterygii</taxon>
        <taxon>Teleostei</taxon>
        <taxon>Neoteleostei</taxon>
        <taxon>Acanthomorphata</taxon>
        <taxon>Gobiaria</taxon>
        <taxon>Gobiiformes</taxon>
        <taxon>Gobioidei</taxon>
        <taxon>Gobiidae</taxon>
        <taxon>Benthophilinae</taxon>
        <taxon>Neogobiini</taxon>
        <taxon>Neogobius</taxon>
    </lineage>
</organism>
<feature type="compositionally biased region" description="Polar residues" evidence="15">
    <location>
        <begin position="847"/>
        <end position="861"/>
    </location>
</feature>
<feature type="region of interest" description="Disordered" evidence="15">
    <location>
        <begin position="989"/>
        <end position="1012"/>
    </location>
</feature>